<dbReference type="PANTHER" id="PTHR33516:SF2">
    <property type="entry name" value="LEXA REPRESSOR-RELATED"/>
    <property type="match status" value="1"/>
</dbReference>
<keyword evidence="10 12" id="KW-0234">DNA repair</keyword>
<dbReference type="GO" id="GO:0009432">
    <property type="term" value="P:SOS response"/>
    <property type="evidence" value="ECO:0007669"/>
    <property type="project" value="UniProtKB-UniRule"/>
</dbReference>
<dbReference type="FunFam" id="2.10.109.10:FF:000001">
    <property type="entry name" value="LexA repressor"/>
    <property type="match status" value="1"/>
</dbReference>
<dbReference type="GO" id="GO:0004252">
    <property type="term" value="F:serine-type endopeptidase activity"/>
    <property type="evidence" value="ECO:0007669"/>
    <property type="project" value="UniProtKB-UniRule"/>
</dbReference>
<sequence length="210" mass="23079">MSPITLYKRQREIIDYISQYIQKNASSPTLQEIADAMGLSSLATVHEHIQALVRKGVIKRFEGAVRGIELLDEKLSTTVSGIELPLVGYIAAGKPIEAIENPLATVMVSSDLVSKTKRCFVLQVVGDSMIDEGILDRDYVVIQQQDTATDGDIVVALLDREFATLKKFYREKGGKIRLQPANSKMDPIIVDAGTVTIQGKVTGVIRRFSS</sequence>
<evidence type="ECO:0000256" key="9">
    <source>
        <dbReference type="ARBA" id="ARBA00023163"/>
    </source>
</evidence>
<dbReference type="Pfam" id="PF00717">
    <property type="entry name" value="Peptidase_S24"/>
    <property type="match status" value="1"/>
</dbReference>
<evidence type="ECO:0000256" key="3">
    <source>
        <dbReference type="ARBA" id="ARBA00022705"/>
    </source>
</evidence>
<keyword evidence="9 12" id="KW-0804">Transcription</keyword>
<dbReference type="GO" id="GO:0045892">
    <property type="term" value="P:negative regulation of DNA-templated transcription"/>
    <property type="evidence" value="ECO:0007669"/>
    <property type="project" value="UniProtKB-UniRule"/>
</dbReference>
<reference evidence="16 17" key="1">
    <citation type="journal article" date="2015" name="Nature">
        <title>rRNA introns, odd ribosomes, and small enigmatic genomes across a large radiation of phyla.</title>
        <authorList>
            <person name="Brown C.T."/>
            <person name="Hug L.A."/>
            <person name="Thomas B.C."/>
            <person name="Sharon I."/>
            <person name="Castelle C.J."/>
            <person name="Singh A."/>
            <person name="Wilkins M.J."/>
            <person name="Williams K.H."/>
            <person name="Banfield J.F."/>
        </authorList>
    </citation>
    <scope>NUCLEOTIDE SEQUENCE [LARGE SCALE GENOMIC DNA]</scope>
</reference>
<comment type="caution">
    <text evidence="16">The sequence shown here is derived from an EMBL/GenBank/DDBJ whole genome shotgun (WGS) entry which is preliminary data.</text>
</comment>
<comment type="catalytic activity">
    <reaction evidence="12">
        <text>Hydrolysis of Ala-|-Gly bond in repressor LexA.</text>
        <dbReference type="EC" id="3.4.21.88"/>
    </reaction>
</comment>
<feature type="site" description="Cleavage; by autolysis" evidence="12">
    <location>
        <begin position="92"/>
        <end position="93"/>
    </location>
</feature>
<comment type="function">
    <text evidence="12">Represses a number of genes involved in the response to DNA damage (SOS response), including recA and lexA. In the presence of single-stranded DNA, RecA interacts with LexA causing an autocatalytic cleavage which disrupts the DNA-binding part of LexA, leading to derepression of the SOS regulon and eventually DNA repair.</text>
</comment>
<evidence type="ECO:0000256" key="11">
    <source>
        <dbReference type="ARBA" id="ARBA00023236"/>
    </source>
</evidence>
<evidence type="ECO:0000256" key="4">
    <source>
        <dbReference type="ARBA" id="ARBA00022763"/>
    </source>
</evidence>
<dbReference type="InterPro" id="IPR036390">
    <property type="entry name" value="WH_DNA-bd_sf"/>
</dbReference>
<feature type="DNA-binding region" description="H-T-H motif" evidence="12">
    <location>
        <begin position="30"/>
        <end position="50"/>
    </location>
</feature>
<dbReference type="SUPFAM" id="SSF51306">
    <property type="entry name" value="LexA/Signal peptidase"/>
    <property type="match status" value="1"/>
</dbReference>
<evidence type="ECO:0000256" key="5">
    <source>
        <dbReference type="ARBA" id="ARBA00022801"/>
    </source>
</evidence>
<dbReference type="GO" id="GO:0006260">
    <property type="term" value="P:DNA replication"/>
    <property type="evidence" value="ECO:0007669"/>
    <property type="project" value="UniProtKB-UniRule"/>
</dbReference>
<protein>
    <recommendedName>
        <fullName evidence="12">LexA repressor</fullName>
        <ecNumber evidence="12">3.4.21.88</ecNumber>
    </recommendedName>
</protein>
<dbReference type="InterPro" id="IPR036388">
    <property type="entry name" value="WH-like_DNA-bd_sf"/>
</dbReference>
<evidence type="ECO:0000256" key="12">
    <source>
        <dbReference type="HAMAP-Rule" id="MF_00015"/>
    </source>
</evidence>
<dbReference type="AlphaFoldDB" id="A0A0G1KM30"/>
<dbReference type="NCBIfam" id="TIGR00498">
    <property type="entry name" value="lexA"/>
    <property type="match status" value="1"/>
</dbReference>
<dbReference type="InterPro" id="IPR050077">
    <property type="entry name" value="LexA_repressor"/>
</dbReference>
<evidence type="ECO:0000313" key="16">
    <source>
        <dbReference type="EMBL" id="KKT84731.1"/>
    </source>
</evidence>
<evidence type="ECO:0000256" key="13">
    <source>
        <dbReference type="RuleBase" id="RU003991"/>
    </source>
</evidence>
<dbReference type="HAMAP" id="MF_00015">
    <property type="entry name" value="LexA"/>
    <property type="match status" value="1"/>
</dbReference>
<evidence type="ECO:0000259" key="15">
    <source>
        <dbReference type="Pfam" id="PF01726"/>
    </source>
</evidence>
<dbReference type="InterPro" id="IPR006197">
    <property type="entry name" value="Peptidase_S24_LexA"/>
</dbReference>
<dbReference type="InterPro" id="IPR006199">
    <property type="entry name" value="LexA_DNA-bd_dom"/>
</dbReference>
<dbReference type="PATRIC" id="fig|1619125.3.peg.335"/>
<dbReference type="EMBL" id="LCJU01000012">
    <property type="protein sequence ID" value="KKT84731.1"/>
    <property type="molecule type" value="Genomic_DNA"/>
</dbReference>
<evidence type="ECO:0000313" key="17">
    <source>
        <dbReference type="Proteomes" id="UP000034504"/>
    </source>
</evidence>
<dbReference type="CDD" id="cd06529">
    <property type="entry name" value="S24_LexA-like"/>
    <property type="match status" value="1"/>
</dbReference>
<dbReference type="GO" id="GO:0006508">
    <property type="term" value="P:proteolysis"/>
    <property type="evidence" value="ECO:0007669"/>
    <property type="project" value="InterPro"/>
</dbReference>
<dbReference type="Proteomes" id="UP000034504">
    <property type="component" value="Unassembled WGS sequence"/>
</dbReference>
<name>A0A0G1KM30_UNCKA</name>
<feature type="domain" description="LexA repressor DNA-binding" evidence="15">
    <location>
        <begin position="6"/>
        <end position="67"/>
    </location>
</feature>
<keyword evidence="5 12" id="KW-0378">Hydrolase</keyword>
<dbReference type="InterPro" id="IPR036286">
    <property type="entry name" value="LexA/Signal_pep-like_sf"/>
</dbReference>
<gene>
    <name evidence="12" type="primary">lexA</name>
    <name evidence="16" type="ORF">UW82_C0012G0018</name>
</gene>
<evidence type="ECO:0000256" key="2">
    <source>
        <dbReference type="ARBA" id="ARBA00022491"/>
    </source>
</evidence>
<accession>A0A0G1KM30</accession>
<dbReference type="Gene3D" id="2.10.109.10">
    <property type="entry name" value="Umud Fragment, subunit A"/>
    <property type="match status" value="1"/>
</dbReference>
<evidence type="ECO:0000256" key="8">
    <source>
        <dbReference type="ARBA" id="ARBA00023125"/>
    </source>
</evidence>
<keyword evidence="2 12" id="KW-0678">Repressor</keyword>
<evidence type="ECO:0000256" key="7">
    <source>
        <dbReference type="ARBA" id="ARBA00023015"/>
    </source>
</evidence>
<evidence type="ECO:0000259" key="14">
    <source>
        <dbReference type="Pfam" id="PF00717"/>
    </source>
</evidence>
<keyword evidence="11 12" id="KW-0742">SOS response</keyword>
<evidence type="ECO:0000256" key="6">
    <source>
        <dbReference type="ARBA" id="ARBA00022813"/>
    </source>
</evidence>
<dbReference type="EC" id="3.4.21.88" evidence="12"/>
<keyword evidence="3 12" id="KW-0235">DNA replication</keyword>
<dbReference type="PANTHER" id="PTHR33516">
    <property type="entry name" value="LEXA REPRESSOR"/>
    <property type="match status" value="1"/>
</dbReference>
<comment type="subunit">
    <text evidence="12">Homodimer.</text>
</comment>
<feature type="active site" description="For autocatalytic cleavage activity" evidence="12">
    <location>
        <position position="166"/>
    </location>
</feature>
<dbReference type="Pfam" id="PF01726">
    <property type="entry name" value="LexA_DNA_bind"/>
    <property type="match status" value="1"/>
</dbReference>
<keyword evidence="7 12" id="KW-0805">Transcription regulation</keyword>
<keyword evidence="4 12" id="KW-0227">DNA damage</keyword>
<evidence type="ECO:0000256" key="1">
    <source>
        <dbReference type="ARBA" id="ARBA00007484"/>
    </source>
</evidence>
<keyword evidence="8 12" id="KW-0238">DNA-binding</keyword>
<dbReference type="InterPro" id="IPR006200">
    <property type="entry name" value="LexA"/>
</dbReference>
<proteinExistence type="inferred from homology"/>
<dbReference type="PRINTS" id="PR00726">
    <property type="entry name" value="LEXASERPTASE"/>
</dbReference>
<dbReference type="InterPro" id="IPR015927">
    <property type="entry name" value="Peptidase_S24_S26A/B/C"/>
</dbReference>
<dbReference type="GO" id="GO:0006281">
    <property type="term" value="P:DNA repair"/>
    <property type="evidence" value="ECO:0007669"/>
    <property type="project" value="UniProtKB-UniRule"/>
</dbReference>
<organism evidence="16 17">
    <name type="scientific">candidate division WWE3 bacterium GW2011_GWC2_44_9</name>
    <dbReference type="NCBI Taxonomy" id="1619125"/>
    <lineage>
        <taxon>Bacteria</taxon>
        <taxon>Katanobacteria</taxon>
    </lineage>
</organism>
<feature type="active site" description="For autocatalytic cleavage activity" evidence="12">
    <location>
        <position position="128"/>
    </location>
</feature>
<dbReference type="GO" id="GO:0003677">
    <property type="term" value="F:DNA binding"/>
    <property type="evidence" value="ECO:0007669"/>
    <property type="project" value="UniProtKB-UniRule"/>
</dbReference>
<keyword evidence="6 12" id="KW-0068">Autocatalytic cleavage</keyword>
<dbReference type="SUPFAM" id="SSF46785">
    <property type="entry name" value="Winged helix' DNA-binding domain"/>
    <property type="match status" value="1"/>
</dbReference>
<dbReference type="InterPro" id="IPR039418">
    <property type="entry name" value="LexA-like"/>
</dbReference>
<dbReference type="Gene3D" id="1.10.10.10">
    <property type="entry name" value="Winged helix-like DNA-binding domain superfamily/Winged helix DNA-binding domain"/>
    <property type="match status" value="1"/>
</dbReference>
<comment type="similarity">
    <text evidence="1 12 13">Belongs to the peptidase S24 family.</text>
</comment>
<feature type="domain" description="Peptidase S24/S26A/S26B/S26C" evidence="14">
    <location>
        <begin position="85"/>
        <end position="201"/>
    </location>
</feature>
<evidence type="ECO:0000256" key="10">
    <source>
        <dbReference type="ARBA" id="ARBA00023204"/>
    </source>
</evidence>